<evidence type="ECO:0000256" key="1">
    <source>
        <dbReference type="SAM" id="MobiDB-lite"/>
    </source>
</evidence>
<name>A0ABD6EYP1_9BILA</name>
<feature type="compositionally biased region" description="Polar residues" evidence="1">
    <location>
        <begin position="242"/>
        <end position="254"/>
    </location>
</feature>
<feature type="compositionally biased region" description="Basic and acidic residues" evidence="1">
    <location>
        <begin position="123"/>
        <end position="134"/>
    </location>
</feature>
<accession>A0ABD6EYP1</accession>
<organism evidence="2 3">
    <name type="scientific">Gnathostoma spinigerum</name>
    <dbReference type="NCBI Taxonomy" id="75299"/>
    <lineage>
        <taxon>Eukaryota</taxon>
        <taxon>Metazoa</taxon>
        <taxon>Ecdysozoa</taxon>
        <taxon>Nematoda</taxon>
        <taxon>Chromadorea</taxon>
        <taxon>Rhabditida</taxon>
        <taxon>Spirurina</taxon>
        <taxon>Gnathostomatomorpha</taxon>
        <taxon>Gnathostomatoidea</taxon>
        <taxon>Gnathostomatidae</taxon>
        <taxon>Gnathostoma</taxon>
    </lineage>
</organism>
<dbReference type="Proteomes" id="UP001608902">
    <property type="component" value="Unassembled WGS sequence"/>
</dbReference>
<keyword evidence="3" id="KW-1185">Reference proteome</keyword>
<protein>
    <submittedName>
        <fullName evidence="2">Uncharacterized protein</fullName>
    </submittedName>
</protein>
<gene>
    <name evidence="2" type="ORF">AB6A40_011190</name>
</gene>
<feature type="region of interest" description="Disordered" evidence="1">
    <location>
        <begin position="117"/>
        <end position="136"/>
    </location>
</feature>
<evidence type="ECO:0000313" key="2">
    <source>
        <dbReference type="EMBL" id="MFH4984481.1"/>
    </source>
</evidence>
<feature type="region of interest" description="Disordered" evidence="1">
    <location>
        <begin position="191"/>
        <end position="261"/>
    </location>
</feature>
<reference evidence="2 3" key="1">
    <citation type="submission" date="2024-08" db="EMBL/GenBank/DDBJ databases">
        <title>Gnathostoma spinigerum genome.</title>
        <authorList>
            <person name="Gonzalez-Bertolin B."/>
            <person name="Monzon S."/>
            <person name="Zaballos A."/>
            <person name="Jimenez P."/>
            <person name="Dekumyoy P."/>
            <person name="Varona S."/>
            <person name="Cuesta I."/>
            <person name="Sumanam S."/>
            <person name="Adisakwattana P."/>
            <person name="Gasser R.B."/>
            <person name="Hernandez-Gonzalez A."/>
            <person name="Young N.D."/>
            <person name="Perteguer M.J."/>
        </authorList>
    </citation>
    <scope>NUCLEOTIDE SEQUENCE [LARGE SCALE GENOMIC DNA]</scope>
    <source>
        <strain evidence="2">AL3</strain>
        <tissue evidence="2">Liver</tissue>
    </source>
</reference>
<feature type="compositionally biased region" description="Low complexity" evidence="1">
    <location>
        <begin position="218"/>
        <end position="231"/>
    </location>
</feature>
<dbReference type="AlphaFoldDB" id="A0ABD6EYP1"/>
<proteinExistence type="predicted"/>
<comment type="caution">
    <text evidence="2">The sequence shown here is derived from an EMBL/GenBank/DDBJ whole genome shotgun (WGS) entry which is preliminary data.</text>
</comment>
<evidence type="ECO:0000313" key="3">
    <source>
        <dbReference type="Proteomes" id="UP001608902"/>
    </source>
</evidence>
<dbReference type="EMBL" id="JBGFUD010017910">
    <property type="protein sequence ID" value="MFH4984481.1"/>
    <property type="molecule type" value="Genomic_DNA"/>
</dbReference>
<sequence>MLNLVDDESTTKRSKNCVTHRMRCCPRSTGITEAIAFDSDRPSSPSDHHISESENCTTLNVSNAVRMPSADEVTNARSSSVVHYCSMCPDESSTIRCILNSIIDDVQRNVLGHRRICSSSTSESHKSDRERREWSAMNSSVGNISVDAPFSGNKSLAILGEWKNSEHHYYSSSSLTSESSLMEEQHPLINHHLKPSDSGVESRPNHHRTESSDEPSGSSVMVDSPSTVDSPPSKPILDVANDPTTSKTTDQPSSVRKFGDNVRRSSYDVMNRHLPLFDAKQKHLKAS</sequence>